<dbReference type="SUPFAM" id="SSF56300">
    <property type="entry name" value="Metallo-dependent phosphatases"/>
    <property type="match status" value="1"/>
</dbReference>
<reference evidence="3 4" key="1">
    <citation type="journal article" date="2016" name="Nat. Commun.">
        <title>Extremotolerant tardigrade genome and improved radiotolerance of human cultured cells by tardigrade-unique protein.</title>
        <authorList>
            <person name="Hashimoto T."/>
            <person name="Horikawa D.D."/>
            <person name="Saito Y."/>
            <person name="Kuwahara H."/>
            <person name="Kozuka-Hata H."/>
            <person name="Shin-I T."/>
            <person name="Minakuchi Y."/>
            <person name="Ohishi K."/>
            <person name="Motoyama A."/>
            <person name="Aizu T."/>
            <person name="Enomoto A."/>
            <person name="Kondo K."/>
            <person name="Tanaka S."/>
            <person name="Hara Y."/>
            <person name="Koshikawa S."/>
            <person name="Sagara H."/>
            <person name="Miura T."/>
            <person name="Yokobori S."/>
            <person name="Miyagawa K."/>
            <person name="Suzuki Y."/>
            <person name="Kubo T."/>
            <person name="Oyama M."/>
            <person name="Kohara Y."/>
            <person name="Fujiyama A."/>
            <person name="Arakawa K."/>
            <person name="Katayama T."/>
            <person name="Toyoda A."/>
            <person name="Kunieda T."/>
        </authorList>
    </citation>
    <scope>NUCLEOTIDE SEQUENCE [LARGE SCALE GENOMIC DNA]</scope>
    <source>
        <strain evidence="3 4">YOKOZUNA-1</strain>
    </source>
</reference>
<protein>
    <recommendedName>
        <fullName evidence="2">Calcineurin-like phosphoesterase domain-containing protein</fullName>
    </recommendedName>
</protein>
<organism evidence="3 4">
    <name type="scientific">Ramazzottius varieornatus</name>
    <name type="common">Water bear</name>
    <name type="synonym">Tardigrade</name>
    <dbReference type="NCBI Taxonomy" id="947166"/>
    <lineage>
        <taxon>Eukaryota</taxon>
        <taxon>Metazoa</taxon>
        <taxon>Ecdysozoa</taxon>
        <taxon>Tardigrada</taxon>
        <taxon>Eutardigrada</taxon>
        <taxon>Parachela</taxon>
        <taxon>Hypsibioidea</taxon>
        <taxon>Ramazzottiidae</taxon>
        <taxon>Ramazzottius</taxon>
    </lineage>
</organism>
<dbReference type="Proteomes" id="UP000186922">
    <property type="component" value="Unassembled WGS sequence"/>
</dbReference>
<accession>A0A1D1VYB9</accession>
<feature type="region of interest" description="Disordered" evidence="1">
    <location>
        <begin position="1"/>
        <end position="21"/>
    </location>
</feature>
<dbReference type="InterPro" id="IPR004843">
    <property type="entry name" value="Calcineurin-like_PHP"/>
</dbReference>
<dbReference type="STRING" id="947166.A0A1D1VYB9"/>
<dbReference type="GO" id="GO:0016787">
    <property type="term" value="F:hydrolase activity"/>
    <property type="evidence" value="ECO:0007669"/>
    <property type="project" value="InterPro"/>
</dbReference>
<dbReference type="EMBL" id="BDGG01000013">
    <property type="protein sequence ID" value="GAV06395.1"/>
    <property type="molecule type" value="Genomic_DNA"/>
</dbReference>
<gene>
    <name evidence="3" type="primary">RvY_16400</name>
    <name evidence="3" type="synonym">RvY_16400.1</name>
    <name evidence="3" type="ORF">RvY_16400-1</name>
</gene>
<proteinExistence type="predicted"/>
<feature type="domain" description="Calcineurin-like phosphoesterase" evidence="2">
    <location>
        <begin position="98"/>
        <end position="277"/>
    </location>
</feature>
<dbReference type="InterPro" id="IPR029052">
    <property type="entry name" value="Metallo-depent_PP-like"/>
</dbReference>
<dbReference type="PANTHER" id="PTHR43143:SF1">
    <property type="entry name" value="SERINE_THREONINE-PROTEIN PHOSPHATASE CPPED1"/>
    <property type="match status" value="1"/>
</dbReference>
<keyword evidence="4" id="KW-1185">Reference proteome</keyword>
<dbReference type="PANTHER" id="PTHR43143">
    <property type="entry name" value="METALLOPHOSPHOESTERASE, CALCINEURIN SUPERFAMILY"/>
    <property type="match status" value="1"/>
</dbReference>
<evidence type="ECO:0000313" key="4">
    <source>
        <dbReference type="Proteomes" id="UP000186922"/>
    </source>
</evidence>
<comment type="caution">
    <text evidence="3">The sequence shown here is derived from an EMBL/GenBank/DDBJ whole genome shotgun (WGS) entry which is preliminary data.</text>
</comment>
<dbReference type="InterPro" id="IPR051918">
    <property type="entry name" value="STPP_CPPED1"/>
</dbReference>
<dbReference type="AlphaFoldDB" id="A0A1D1VYB9"/>
<sequence length="344" mass="38770">MATGSGLSRPARTRRPSGIELSSKYAQPPDVRLRSPLHAFKNDTAWRGPFYFIQGADPQFGMFDGWLRKKTDFTEITWEEDMALMRLAVDDINRLSISPIPPAFFVICGDLVHEFGINELKKAQEKDFLITLNEVNPKIPIVLVPGNHDIQNTPGQADLDHFKETFGPDYYTFDARGVRCICINSQFLKTVDEAPASFLTLQLVFFKWFEAEIARAKADLQSKAIQHAIIFQHISWFIQSPDEKTEYFNADIEIRQQYLPKLIDAGIKACFCGHYHKNAQGRAGPNGELEVVTTTAIGMTLDHFPNGEVAMSSDPAGMRIVKVHGDAITHEFHPSENFPTEVKL</sequence>
<evidence type="ECO:0000256" key="1">
    <source>
        <dbReference type="SAM" id="MobiDB-lite"/>
    </source>
</evidence>
<dbReference type="OrthoDB" id="45007at2759"/>
<evidence type="ECO:0000313" key="3">
    <source>
        <dbReference type="EMBL" id="GAV06395.1"/>
    </source>
</evidence>
<dbReference type="Gene3D" id="3.60.21.10">
    <property type="match status" value="1"/>
</dbReference>
<evidence type="ECO:0000259" key="2">
    <source>
        <dbReference type="Pfam" id="PF00149"/>
    </source>
</evidence>
<dbReference type="Pfam" id="PF00149">
    <property type="entry name" value="Metallophos"/>
    <property type="match status" value="1"/>
</dbReference>
<name>A0A1D1VYB9_RAMVA</name>